<name>A0A4V2DD64_9SPHN</name>
<dbReference type="PANTHER" id="PTHR12599:SF0">
    <property type="entry name" value="PTERIN-4-ALPHA-CARBINOLAMINE DEHYDRATASE"/>
    <property type="match status" value="1"/>
</dbReference>
<evidence type="ECO:0000256" key="3">
    <source>
        <dbReference type="ARBA" id="ARBA00023239"/>
    </source>
</evidence>
<dbReference type="NCBIfam" id="NF002018">
    <property type="entry name" value="PRK00823.1-3"/>
    <property type="match status" value="1"/>
</dbReference>
<evidence type="ECO:0000256" key="4">
    <source>
        <dbReference type="HAMAP-Rule" id="MF_00434"/>
    </source>
</evidence>
<comment type="caution">
    <text evidence="5">The sequence shown here is derived from an EMBL/GenBank/DDBJ whole genome shotgun (WGS) entry which is preliminary data.</text>
</comment>
<evidence type="ECO:0000313" key="6">
    <source>
        <dbReference type="Proteomes" id="UP000292085"/>
    </source>
</evidence>
<reference evidence="5 6" key="1">
    <citation type="submission" date="2019-02" db="EMBL/GenBank/DDBJ databases">
        <authorList>
            <person name="Li Y."/>
        </authorList>
    </citation>
    <scope>NUCLEOTIDE SEQUENCE [LARGE SCALE GENOMIC DNA]</scope>
    <source>
        <strain evidence="5 6">3-7</strain>
    </source>
</reference>
<dbReference type="OrthoDB" id="9794987at2"/>
<protein>
    <recommendedName>
        <fullName evidence="4">Putative pterin-4-alpha-carbinolamine dehydratase</fullName>
        <shortName evidence="4">PHS</shortName>
        <ecNumber evidence="4">4.2.1.96</ecNumber>
    </recommendedName>
    <alternativeName>
        <fullName evidence="4">4-alpha-hydroxy-tetrahydropterin dehydratase</fullName>
    </alternativeName>
    <alternativeName>
        <fullName evidence="4">Pterin carbinolamine dehydratase</fullName>
        <shortName evidence="4">PCD</shortName>
    </alternativeName>
</protein>
<keyword evidence="3 4" id="KW-0456">Lyase</keyword>
<comment type="catalytic activity">
    <reaction evidence="1 4">
        <text>(4aS,6R)-4a-hydroxy-L-erythro-5,6,7,8-tetrahydrobiopterin = (6R)-L-erythro-6,7-dihydrobiopterin + H2O</text>
        <dbReference type="Rhea" id="RHEA:11920"/>
        <dbReference type="ChEBI" id="CHEBI:15377"/>
        <dbReference type="ChEBI" id="CHEBI:15642"/>
        <dbReference type="ChEBI" id="CHEBI:43120"/>
        <dbReference type="EC" id="4.2.1.96"/>
    </reaction>
</comment>
<dbReference type="RefSeq" id="WP_130158508.1">
    <property type="nucleotide sequence ID" value="NZ_SGIS01000020.1"/>
</dbReference>
<dbReference type="Gene3D" id="3.30.1360.20">
    <property type="entry name" value="Transcriptional coactivator/pterin dehydratase"/>
    <property type="match status" value="1"/>
</dbReference>
<evidence type="ECO:0000256" key="1">
    <source>
        <dbReference type="ARBA" id="ARBA00001554"/>
    </source>
</evidence>
<proteinExistence type="inferred from homology"/>
<dbReference type="InterPro" id="IPR001533">
    <property type="entry name" value="Pterin_deHydtase"/>
</dbReference>
<keyword evidence="6" id="KW-1185">Reference proteome</keyword>
<comment type="similarity">
    <text evidence="2 4">Belongs to the pterin-4-alpha-carbinolamine dehydratase family.</text>
</comment>
<dbReference type="GO" id="GO:0006729">
    <property type="term" value="P:tetrahydrobiopterin biosynthetic process"/>
    <property type="evidence" value="ECO:0007669"/>
    <property type="project" value="InterPro"/>
</dbReference>
<dbReference type="PANTHER" id="PTHR12599">
    <property type="entry name" value="PTERIN-4-ALPHA-CARBINOLAMINE DEHYDRATASE"/>
    <property type="match status" value="1"/>
</dbReference>
<gene>
    <name evidence="5" type="ORF">EWE75_14000</name>
</gene>
<dbReference type="CDD" id="cd00914">
    <property type="entry name" value="PCD_DCoH_subfamily_b"/>
    <property type="match status" value="1"/>
</dbReference>
<dbReference type="Pfam" id="PF01329">
    <property type="entry name" value="Pterin_4a"/>
    <property type="match status" value="1"/>
</dbReference>
<evidence type="ECO:0000256" key="2">
    <source>
        <dbReference type="ARBA" id="ARBA00006472"/>
    </source>
</evidence>
<dbReference type="SUPFAM" id="SSF55248">
    <property type="entry name" value="PCD-like"/>
    <property type="match status" value="1"/>
</dbReference>
<dbReference type="HAMAP" id="MF_00434">
    <property type="entry name" value="Pterin_4_alpha"/>
    <property type="match status" value="1"/>
</dbReference>
<organism evidence="5 6">
    <name type="scientific">Sphingomonas populi</name>
    <dbReference type="NCBI Taxonomy" id="2484750"/>
    <lineage>
        <taxon>Bacteria</taxon>
        <taxon>Pseudomonadati</taxon>
        <taxon>Pseudomonadota</taxon>
        <taxon>Alphaproteobacteria</taxon>
        <taxon>Sphingomonadales</taxon>
        <taxon>Sphingomonadaceae</taxon>
        <taxon>Sphingomonas</taxon>
    </lineage>
</organism>
<dbReference type="AlphaFoldDB" id="A0A4V2DD64"/>
<dbReference type="Proteomes" id="UP000292085">
    <property type="component" value="Unassembled WGS sequence"/>
</dbReference>
<dbReference type="GO" id="GO:0008124">
    <property type="term" value="F:4-alpha-hydroxytetrahydrobiopterin dehydratase activity"/>
    <property type="evidence" value="ECO:0007669"/>
    <property type="project" value="UniProtKB-UniRule"/>
</dbReference>
<evidence type="ECO:0000313" key="5">
    <source>
        <dbReference type="EMBL" id="RZF63898.1"/>
    </source>
</evidence>
<sequence>MPSALTSHERDDALTRLSGWAFDASRNALYRRFEFDDFSEAFGFMTRIALEAEKCGHHPEWLNVYNRLEIWLTTHDAGNAVSALDIELATRIAALI</sequence>
<dbReference type="InterPro" id="IPR036428">
    <property type="entry name" value="PCD_sf"/>
</dbReference>
<accession>A0A4V2DD64</accession>
<dbReference type="EMBL" id="SGIS01000020">
    <property type="protein sequence ID" value="RZF63898.1"/>
    <property type="molecule type" value="Genomic_DNA"/>
</dbReference>
<dbReference type="EC" id="4.2.1.96" evidence="4"/>